<dbReference type="Pfam" id="PF07690">
    <property type="entry name" value="MFS_1"/>
    <property type="match status" value="1"/>
</dbReference>
<dbReference type="Proteomes" id="UP001500880">
    <property type="component" value="Unassembled WGS sequence"/>
</dbReference>
<feature type="transmembrane region" description="Helical" evidence="7">
    <location>
        <begin position="208"/>
        <end position="226"/>
    </location>
</feature>
<dbReference type="SUPFAM" id="SSF103473">
    <property type="entry name" value="MFS general substrate transporter"/>
    <property type="match status" value="1"/>
</dbReference>
<dbReference type="RefSeq" id="WP_343838814.1">
    <property type="nucleotide sequence ID" value="NZ_BAAADO010000002.1"/>
</dbReference>
<feature type="transmembrane region" description="Helical" evidence="7">
    <location>
        <begin position="128"/>
        <end position="151"/>
    </location>
</feature>
<feature type="domain" description="Major facilitator superfamily (MFS) profile" evidence="8">
    <location>
        <begin position="4"/>
        <end position="385"/>
    </location>
</feature>
<sequence length="401" mass="43938">MPKHIWILIIGMAINVTGASFIWPLNTIYMHNELGKSLAFAGIILMLNQGFAILGNLIGGTLFDKIGGYKTIMLGISISMLSATVLAFYNSIVPYMILLMTIGLGSGMVKPSMFAFASSAWPEGGRRAFNAIYVAQNLGVALGASLGGFFASISFSLIFVANAVTFLLFFIIVLFKFKPIEQKMDNVAYTGGMDYQEDKGKDKASFRALMILGIGFFISWIAYVQWQSTISSYTQELGISVSNYSTLWTINGVLIIAAQPLVKLIGKWIPSPRVHIYIGNTIFLFSFIYILFAESFASFVTGMIILTLGEVLVWPAVPTLADQLAPKGKSGYYQGLINSIATGGRMLGPVLGGLVVDHSNIHYLFYGLIFLLMVPYLTTYLYDRGLLKQKTVSSQAEQHLS</sequence>
<dbReference type="PANTHER" id="PTHR23517">
    <property type="entry name" value="RESISTANCE PROTEIN MDTM, PUTATIVE-RELATED-RELATED"/>
    <property type="match status" value="1"/>
</dbReference>
<dbReference type="PROSITE" id="PS50850">
    <property type="entry name" value="MFS"/>
    <property type="match status" value="1"/>
</dbReference>
<evidence type="ECO:0000259" key="8">
    <source>
        <dbReference type="PROSITE" id="PS50850"/>
    </source>
</evidence>
<evidence type="ECO:0000256" key="2">
    <source>
        <dbReference type="ARBA" id="ARBA00022448"/>
    </source>
</evidence>
<evidence type="ECO:0000256" key="6">
    <source>
        <dbReference type="ARBA" id="ARBA00023136"/>
    </source>
</evidence>
<feature type="transmembrane region" description="Helical" evidence="7">
    <location>
        <begin position="71"/>
        <end position="89"/>
    </location>
</feature>
<keyword evidence="2" id="KW-0813">Transport</keyword>
<keyword evidence="4 7" id="KW-0812">Transmembrane</keyword>
<keyword evidence="10" id="KW-1185">Reference proteome</keyword>
<feature type="transmembrane region" description="Helical" evidence="7">
    <location>
        <begin position="246"/>
        <end position="262"/>
    </location>
</feature>
<feature type="transmembrane region" description="Helical" evidence="7">
    <location>
        <begin position="5"/>
        <end position="25"/>
    </location>
</feature>
<keyword evidence="3" id="KW-1003">Cell membrane</keyword>
<name>A0ABN1B1C6_9BACI</name>
<evidence type="ECO:0000313" key="10">
    <source>
        <dbReference type="Proteomes" id="UP001500880"/>
    </source>
</evidence>
<reference evidence="9 10" key="1">
    <citation type="journal article" date="2019" name="Int. J. Syst. Evol. Microbiol.">
        <title>The Global Catalogue of Microorganisms (GCM) 10K type strain sequencing project: providing services to taxonomists for standard genome sequencing and annotation.</title>
        <authorList>
            <consortium name="The Broad Institute Genomics Platform"/>
            <consortium name="The Broad Institute Genome Sequencing Center for Infectious Disease"/>
            <person name="Wu L."/>
            <person name="Ma J."/>
        </authorList>
    </citation>
    <scope>NUCLEOTIDE SEQUENCE [LARGE SCALE GENOMIC DNA]</scope>
    <source>
        <strain evidence="9 10">JCM 12389</strain>
    </source>
</reference>
<dbReference type="InterPro" id="IPR011701">
    <property type="entry name" value="MFS"/>
</dbReference>
<dbReference type="EMBL" id="BAAADO010000002">
    <property type="protein sequence ID" value="GAA0488292.1"/>
    <property type="molecule type" value="Genomic_DNA"/>
</dbReference>
<keyword evidence="5 7" id="KW-1133">Transmembrane helix</keyword>
<organism evidence="9 10">
    <name type="scientific">Salinibacillus aidingensis</name>
    <dbReference type="NCBI Taxonomy" id="237684"/>
    <lineage>
        <taxon>Bacteria</taxon>
        <taxon>Bacillati</taxon>
        <taxon>Bacillota</taxon>
        <taxon>Bacilli</taxon>
        <taxon>Bacillales</taxon>
        <taxon>Bacillaceae</taxon>
        <taxon>Salinibacillus</taxon>
    </lineage>
</organism>
<evidence type="ECO:0000256" key="7">
    <source>
        <dbReference type="SAM" id="Phobius"/>
    </source>
</evidence>
<gene>
    <name evidence="9" type="ORF">GCM10008986_12420</name>
</gene>
<evidence type="ECO:0000313" key="9">
    <source>
        <dbReference type="EMBL" id="GAA0488292.1"/>
    </source>
</evidence>
<protein>
    <submittedName>
        <fullName evidence="9">MFS transporter</fullName>
    </submittedName>
</protein>
<feature type="transmembrane region" description="Helical" evidence="7">
    <location>
        <begin position="274"/>
        <end position="293"/>
    </location>
</feature>
<feature type="transmembrane region" description="Helical" evidence="7">
    <location>
        <begin position="363"/>
        <end position="382"/>
    </location>
</feature>
<feature type="transmembrane region" description="Helical" evidence="7">
    <location>
        <begin position="95"/>
        <end position="116"/>
    </location>
</feature>
<dbReference type="Gene3D" id="1.20.1250.20">
    <property type="entry name" value="MFS general substrate transporter like domains"/>
    <property type="match status" value="2"/>
</dbReference>
<proteinExistence type="predicted"/>
<comment type="caution">
    <text evidence="9">The sequence shown here is derived from an EMBL/GenBank/DDBJ whole genome shotgun (WGS) entry which is preliminary data.</text>
</comment>
<evidence type="ECO:0000256" key="4">
    <source>
        <dbReference type="ARBA" id="ARBA00022692"/>
    </source>
</evidence>
<evidence type="ECO:0000256" key="1">
    <source>
        <dbReference type="ARBA" id="ARBA00004651"/>
    </source>
</evidence>
<accession>A0ABN1B1C6</accession>
<feature type="transmembrane region" description="Helical" evidence="7">
    <location>
        <begin position="37"/>
        <end position="59"/>
    </location>
</feature>
<dbReference type="CDD" id="cd17329">
    <property type="entry name" value="MFS_MdtH_MDR_like"/>
    <property type="match status" value="1"/>
</dbReference>
<dbReference type="InterPro" id="IPR020846">
    <property type="entry name" value="MFS_dom"/>
</dbReference>
<comment type="subcellular location">
    <subcellularLocation>
        <location evidence="1">Cell membrane</location>
        <topology evidence="1">Multi-pass membrane protein</topology>
    </subcellularLocation>
</comment>
<feature type="transmembrane region" description="Helical" evidence="7">
    <location>
        <begin position="157"/>
        <end position="175"/>
    </location>
</feature>
<evidence type="ECO:0000256" key="3">
    <source>
        <dbReference type="ARBA" id="ARBA00022475"/>
    </source>
</evidence>
<dbReference type="InterPro" id="IPR050171">
    <property type="entry name" value="MFS_Transporters"/>
</dbReference>
<evidence type="ECO:0000256" key="5">
    <source>
        <dbReference type="ARBA" id="ARBA00022989"/>
    </source>
</evidence>
<keyword evidence="6 7" id="KW-0472">Membrane</keyword>
<dbReference type="InterPro" id="IPR036259">
    <property type="entry name" value="MFS_trans_sf"/>
</dbReference>
<dbReference type="PANTHER" id="PTHR23517:SF10">
    <property type="entry name" value="MAJOR FACILITATOR SUPERFAMILY (MFS) PROFILE DOMAIN-CONTAINING PROTEIN"/>
    <property type="match status" value="1"/>
</dbReference>